<proteinExistence type="predicted"/>
<reference evidence="1 2" key="1">
    <citation type="submission" date="2019-03" db="EMBL/GenBank/DDBJ databases">
        <title>Single cell metagenomics reveals metabolic interactions within the superorganism composed of flagellate Streblomastix strix and complex community of Bacteroidetes bacteria on its surface.</title>
        <authorList>
            <person name="Treitli S.C."/>
            <person name="Kolisko M."/>
            <person name="Husnik F."/>
            <person name="Keeling P."/>
            <person name="Hampl V."/>
        </authorList>
    </citation>
    <scope>NUCLEOTIDE SEQUENCE [LARGE SCALE GENOMIC DNA]</scope>
    <source>
        <strain evidence="1">ST1C</strain>
    </source>
</reference>
<dbReference type="EMBL" id="SNRW01027801">
    <property type="protein sequence ID" value="KAA6359843.1"/>
    <property type="molecule type" value="Genomic_DNA"/>
</dbReference>
<name>A0A5J4TPN5_9EUKA</name>
<dbReference type="AlphaFoldDB" id="A0A5J4TPN5"/>
<evidence type="ECO:0000313" key="1">
    <source>
        <dbReference type="EMBL" id="KAA6359843.1"/>
    </source>
</evidence>
<protein>
    <submittedName>
        <fullName evidence="1">Uncharacterized protein</fullName>
    </submittedName>
</protein>
<gene>
    <name evidence="1" type="ORF">EZS28_044630</name>
</gene>
<organism evidence="1 2">
    <name type="scientific">Streblomastix strix</name>
    <dbReference type="NCBI Taxonomy" id="222440"/>
    <lineage>
        <taxon>Eukaryota</taxon>
        <taxon>Metamonada</taxon>
        <taxon>Preaxostyla</taxon>
        <taxon>Oxymonadida</taxon>
        <taxon>Streblomastigidae</taxon>
        <taxon>Streblomastix</taxon>
    </lineage>
</organism>
<feature type="non-terminal residue" evidence="1">
    <location>
        <position position="55"/>
    </location>
</feature>
<dbReference type="Proteomes" id="UP000324800">
    <property type="component" value="Unassembled WGS sequence"/>
</dbReference>
<evidence type="ECO:0000313" key="2">
    <source>
        <dbReference type="Proteomes" id="UP000324800"/>
    </source>
</evidence>
<sequence>MLGDKNDSEGFDSPTFMSSIEKDIDSFDFWILQEYMEQGEINNESKAIKALGHCI</sequence>
<comment type="caution">
    <text evidence="1">The sequence shown here is derived from an EMBL/GenBank/DDBJ whole genome shotgun (WGS) entry which is preliminary data.</text>
</comment>
<accession>A0A5J4TPN5</accession>